<evidence type="ECO:0000313" key="3">
    <source>
        <dbReference type="EMBL" id="CRG86917.1"/>
    </source>
</evidence>
<dbReference type="OMA" id="DWLERFF"/>
<gene>
    <name evidence="3" type="ORF">PISL3812_03930</name>
</gene>
<dbReference type="InterPro" id="IPR013094">
    <property type="entry name" value="AB_hydrolase_3"/>
</dbReference>
<dbReference type="PANTHER" id="PTHR48081:SF8">
    <property type="entry name" value="ALPHA_BETA HYDROLASE FOLD-3 DOMAIN-CONTAINING PROTEIN-RELATED"/>
    <property type="match status" value="1"/>
</dbReference>
<sequence length="325" mass="35326">MSDTGYTGFEVCHADLQDFVKTMQPFKLQGLNAIQSHRDEVNKKDTAESVLNQYGEHDGSSMTHEIVPLEGASLSVFTPTTECPTGGRPCLYFIHGGGFVTNNMYSGISSIIPCIKELNAVCVSIDYGLAPEVTAADRVDQCYTGLLKVWELYGKQGQINMKKIAVIGRSAGAALLVGLNLKLRQQNEINIRCNVMSFPMVDNACNSASHAKFRNAPHLTHETAKSFWEAHLSGAGEGDKYAIPEKATIDDLKGFPPTLVEVAAGDVLHDEGVEFYNKLGSAGVNAALASFPGFHCFDGTKTELANKAKENRLMYLKEQEVDPIS</sequence>
<dbReference type="InterPro" id="IPR029058">
    <property type="entry name" value="AB_hydrolase_fold"/>
</dbReference>
<dbReference type="InterPro" id="IPR050300">
    <property type="entry name" value="GDXG_lipolytic_enzyme"/>
</dbReference>
<dbReference type="Gene3D" id="3.40.50.1820">
    <property type="entry name" value="alpha/beta hydrolase"/>
    <property type="match status" value="1"/>
</dbReference>
<protein>
    <recommendedName>
        <fullName evidence="2">Alpha/beta hydrolase fold-3 domain-containing protein</fullName>
    </recommendedName>
</protein>
<dbReference type="PANTHER" id="PTHR48081">
    <property type="entry name" value="AB HYDROLASE SUPERFAMILY PROTEIN C4A8.06C"/>
    <property type="match status" value="1"/>
</dbReference>
<proteinExistence type="predicted"/>
<dbReference type="STRING" id="28573.A0A0U1LU27"/>
<keyword evidence="4" id="KW-1185">Reference proteome</keyword>
<name>A0A0U1LU27_TALIS</name>
<feature type="domain" description="Alpha/beta hydrolase fold-3" evidence="2">
    <location>
        <begin position="92"/>
        <end position="297"/>
    </location>
</feature>
<dbReference type="Proteomes" id="UP000054383">
    <property type="component" value="Unassembled WGS sequence"/>
</dbReference>
<evidence type="ECO:0000313" key="4">
    <source>
        <dbReference type="Proteomes" id="UP000054383"/>
    </source>
</evidence>
<dbReference type="AlphaFoldDB" id="A0A0U1LU27"/>
<dbReference type="OrthoDB" id="408631at2759"/>
<dbReference type="GO" id="GO:0016787">
    <property type="term" value="F:hydrolase activity"/>
    <property type="evidence" value="ECO:0007669"/>
    <property type="project" value="UniProtKB-KW"/>
</dbReference>
<keyword evidence="1" id="KW-0378">Hydrolase</keyword>
<organism evidence="3 4">
    <name type="scientific">Talaromyces islandicus</name>
    <name type="common">Penicillium islandicum</name>
    <dbReference type="NCBI Taxonomy" id="28573"/>
    <lineage>
        <taxon>Eukaryota</taxon>
        <taxon>Fungi</taxon>
        <taxon>Dikarya</taxon>
        <taxon>Ascomycota</taxon>
        <taxon>Pezizomycotina</taxon>
        <taxon>Eurotiomycetes</taxon>
        <taxon>Eurotiomycetidae</taxon>
        <taxon>Eurotiales</taxon>
        <taxon>Trichocomaceae</taxon>
        <taxon>Talaromyces</taxon>
        <taxon>Talaromyces sect. Islandici</taxon>
    </lineage>
</organism>
<dbReference type="EMBL" id="CVMT01000003">
    <property type="protein sequence ID" value="CRG86917.1"/>
    <property type="molecule type" value="Genomic_DNA"/>
</dbReference>
<dbReference type="Pfam" id="PF07859">
    <property type="entry name" value="Abhydrolase_3"/>
    <property type="match status" value="1"/>
</dbReference>
<evidence type="ECO:0000259" key="2">
    <source>
        <dbReference type="Pfam" id="PF07859"/>
    </source>
</evidence>
<evidence type="ECO:0000256" key="1">
    <source>
        <dbReference type="ARBA" id="ARBA00022801"/>
    </source>
</evidence>
<accession>A0A0U1LU27</accession>
<reference evidence="3 4" key="1">
    <citation type="submission" date="2015-04" db="EMBL/GenBank/DDBJ databases">
        <authorList>
            <person name="Syromyatnikov M.Y."/>
            <person name="Popov V.N."/>
        </authorList>
    </citation>
    <scope>NUCLEOTIDE SEQUENCE [LARGE SCALE GENOMIC DNA]</scope>
    <source>
        <strain evidence="3">WF-38-12</strain>
    </source>
</reference>
<dbReference type="SUPFAM" id="SSF53474">
    <property type="entry name" value="alpha/beta-Hydrolases"/>
    <property type="match status" value="1"/>
</dbReference>